<keyword evidence="4" id="KW-0479">Metal-binding</keyword>
<dbReference type="PANTHER" id="PTHR14202:SF0">
    <property type="entry name" value="RNA-BINDING PROTEIN RO60"/>
    <property type="match status" value="1"/>
</dbReference>
<dbReference type="PANTHER" id="PTHR14202">
    <property type="entry name" value="60 KDA RIBONUCLEOPROTEIN SSA/RO"/>
    <property type="match status" value="1"/>
</dbReference>
<evidence type="ECO:0000256" key="6">
    <source>
        <dbReference type="ARBA" id="ARBA00023274"/>
    </source>
</evidence>
<sequence>MNILSRISRRNTPQTAPADIRQVVNNAGGYVFEVTPQARVRRFLTLGTESGTYYVGAEALTADNAEFIVGYAAEHTTDLVREIVEISTSGRAPRQNPALFALAAAASVGDLDGRRAALAALPLVARTGTHLFLFAGYAEQFRGWGRGLTRAVANWYLDKPVEDLAFQVVKYRQREGWTHRDLLRLSHPATTDDERSRLFDWLCGRAPELDGLALLDGFQRAQDAPVDRVPDLVREYRLSWEMLPDTAIGDAGVWEALLDNGMAQTALLRQLPRLTRLGLLEPLGPRTAAICAQLTDPARLRSARVHPISVLIALRTYAGGRSARGAGTWTPSAPVVDALDSAFYAAFESVRPTGLRHLLALDVSHSMTTAIGGLPLSAREASAALALTTARTEPRHEIVGFTSGGKGWGGARDLSQLSISPRQRLDDAVRAVSGLPFGGTDCSLPILHALDKGIEVDVFTIYTDNETWAGSVHPHQALARYRREVNPRAKLVVVGMTATKFTIADPDDAGMLDVAGFDAAVPALLADFATAA</sequence>
<dbReference type="InterPro" id="IPR040322">
    <property type="entry name" value="TROVE2"/>
</dbReference>
<evidence type="ECO:0000313" key="8">
    <source>
        <dbReference type="EMBL" id="MFC4374756.1"/>
    </source>
</evidence>
<dbReference type="InterPro" id="IPR036465">
    <property type="entry name" value="vWFA_dom_sf"/>
</dbReference>
<keyword evidence="6" id="KW-0687">Ribonucleoprotein</keyword>
<gene>
    <name evidence="8" type="ORF">ACFO5K_11665</name>
</gene>
<comment type="subcellular location">
    <subcellularLocation>
        <location evidence="1">Cytoplasm</location>
    </subcellularLocation>
</comment>
<evidence type="ECO:0000256" key="4">
    <source>
        <dbReference type="ARBA" id="ARBA00022723"/>
    </source>
</evidence>
<accession>A0ABV8VHH3</accession>
<feature type="domain" description="TROVE" evidence="7">
    <location>
        <begin position="23"/>
        <end position="355"/>
    </location>
</feature>
<dbReference type="EMBL" id="JBHSDL010000014">
    <property type="protein sequence ID" value="MFC4374756.1"/>
    <property type="molecule type" value="Genomic_DNA"/>
</dbReference>
<dbReference type="PROSITE" id="PS50988">
    <property type="entry name" value="TROVE"/>
    <property type="match status" value="1"/>
</dbReference>
<proteinExistence type="inferred from homology"/>
<dbReference type="InterPro" id="IPR008858">
    <property type="entry name" value="TROVE_dom"/>
</dbReference>
<evidence type="ECO:0000256" key="3">
    <source>
        <dbReference type="ARBA" id="ARBA00022490"/>
    </source>
</evidence>
<dbReference type="RefSeq" id="WP_378560308.1">
    <property type="nucleotide sequence ID" value="NZ_JBHSDL010000014.1"/>
</dbReference>
<name>A0ABV8VHH3_9NOCA</name>
<dbReference type="Pfam" id="PF05731">
    <property type="entry name" value="TROVE"/>
    <property type="match status" value="2"/>
</dbReference>
<reference evidence="9" key="1">
    <citation type="journal article" date="2019" name="Int. J. Syst. Evol. Microbiol.">
        <title>The Global Catalogue of Microorganisms (GCM) 10K type strain sequencing project: providing services to taxonomists for standard genome sequencing and annotation.</title>
        <authorList>
            <consortium name="The Broad Institute Genomics Platform"/>
            <consortium name="The Broad Institute Genome Sequencing Center for Infectious Disease"/>
            <person name="Wu L."/>
            <person name="Ma J."/>
        </authorList>
    </citation>
    <scope>NUCLEOTIDE SEQUENCE [LARGE SCALE GENOMIC DNA]</scope>
    <source>
        <strain evidence="9">IBRC-M 10490</strain>
    </source>
</reference>
<organism evidence="8 9">
    <name type="scientific">Nocardia halotolerans</name>
    <dbReference type="NCBI Taxonomy" id="1755878"/>
    <lineage>
        <taxon>Bacteria</taxon>
        <taxon>Bacillati</taxon>
        <taxon>Actinomycetota</taxon>
        <taxon>Actinomycetes</taxon>
        <taxon>Mycobacteriales</taxon>
        <taxon>Nocardiaceae</taxon>
        <taxon>Nocardia</taxon>
    </lineage>
</organism>
<keyword evidence="5" id="KW-0694">RNA-binding</keyword>
<comment type="caution">
    <text evidence="8">The sequence shown here is derived from an EMBL/GenBank/DDBJ whole genome shotgun (WGS) entry which is preliminary data.</text>
</comment>
<evidence type="ECO:0000256" key="2">
    <source>
        <dbReference type="ARBA" id="ARBA00007814"/>
    </source>
</evidence>
<dbReference type="Pfam" id="PF25045">
    <property type="entry name" value="vWA_Ro60"/>
    <property type="match status" value="1"/>
</dbReference>
<dbReference type="SUPFAM" id="SSF140864">
    <property type="entry name" value="TROVE domain-like"/>
    <property type="match status" value="1"/>
</dbReference>
<dbReference type="InterPro" id="IPR056800">
    <property type="entry name" value="vWA_Ro60"/>
</dbReference>
<dbReference type="Proteomes" id="UP001595844">
    <property type="component" value="Unassembled WGS sequence"/>
</dbReference>
<evidence type="ECO:0000256" key="1">
    <source>
        <dbReference type="ARBA" id="ARBA00004496"/>
    </source>
</evidence>
<keyword evidence="3" id="KW-0963">Cytoplasm</keyword>
<evidence type="ECO:0000259" key="7">
    <source>
        <dbReference type="PROSITE" id="PS50988"/>
    </source>
</evidence>
<dbReference type="SUPFAM" id="SSF53300">
    <property type="entry name" value="vWA-like"/>
    <property type="match status" value="1"/>
</dbReference>
<evidence type="ECO:0000256" key="5">
    <source>
        <dbReference type="ARBA" id="ARBA00022884"/>
    </source>
</evidence>
<dbReference type="Gene3D" id="3.40.50.410">
    <property type="entry name" value="von Willebrand factor, type A domain"/>
    <property type="match status" value="2"/>
</dbReference>
<evidence type="ECO:0000313" key="9">
    <source>
        <dbReference type="Proteomes" id="UP001595844"/>
    </source>
</evidence>
<keyword evidence="9" id="KW-1185">Reference proteome</keyword>
<protein>
    <submittedName>
        <fullName evidence="8">TROVE domain-containing protein</fullName>
    </submittedName>
</protein>
<comment type="similarity">
    <text evidence="2">Belongs to the Ro 60 kDa family.</text>
</comment>
<dbReference type="InterPro" id="IPR037214">
    <property type="entry name" value="TROVE_dom_sf"/>
</dbReference>